<feature type="domain" description="Exoribonuclease phosphorolytic" evidence="9">
    <location>
        <begin position="36"/>
        <end position="159"/>
    </location>
</feature>
<dbReference type="SUPFAM" id="SSF54211">
    <property type="entry name" value="Ribosomal protein S5 domain 2-like"/>
    <property type="match status" value="1"/>
</dbReference>
<sequence>TDPPSLTERQFVLDGIKEGVRTDERGLEDFRQALLVLGKEPGSALCTIGNTKVMCAVSASITEPTRTRPHKGIISVEVDMSPMASPAHEANRFGNKGLELTRLLEMLLRDSRCIDVESLCIRARKEVWKVRVDVRVLDDDGSLVDCASLAAATALQHYSRPDVTVLPECTKIHSEYDKMLVPLSIYHMPICVSFGISTDARSTVVDPTERESLYLDGALIVGCNRRREVCVLHQSNHLVLSTTQVSTINSLNVVFCMLFHICKCQICRNRGFTILALKITACVKRGMERVSNLSDLINTVIGDEARRKNTKEEVDHAVVCGNPFIAVEGSGFETAVTAELLTCKEWSPNELVAPAVKISCTVAPEVKDEPMVMEENGLSEGGIEMDEEERKGVEEQVQAIASNVKAVEINSKPVKSARQKDFDDVASLLDDLDGEVMELGNDDIQDSFDLAATKKKK</sequence>
<name>A0AAN4ZPJ8_9BILA</name>
<evidence type="ECO:0000256" key="2">
    <source>
        <dbReference type="ARBA" id="ARBA00004496"/>
    </source>
</evidence>
<evidence type="ECO:0000256" key="1">
    <source>
        <dbReference type="ARBA" id="ARBA00004123"/>
    </source>
</evidence>
<gene>
    <name evidence="11" type="ORF">PMAYCL1PPCAC_12538</name>
</gene>
<comment type="similarity">
    <text evidence="3">Belongs to the RNase PH family.</text>
</comment>
<dbReference type="GO" id="GO:0000176">
    <property type="term" value="C:nuclear exosome (RNase complex)"/>
    <property type="evidence" value="ECO:0007669"/>
    <property type="project" value="TreeGrafter"/>
</dbReference>
<keyword evidence="12" id="KW-1185">Reference proteome</keyword>
<reference evidence="12" key="1">
    <citation type="submission" date="2022-10" db="EMBL/GenBank/DDBJ databases">
        <title>Genome assembly of Pristionchus species.</title>
        <authorList>
            <person name="Yoshida K."/>
            <person name="Sommer R.J."/>
        </authorList>
    </citation>
    <scope>NUCLEOTIDE SEQUENCE [LARGE SCALE GENOMIC DNA]</scope>
    <source>
        <strain evidence="12">RS5460</strain>
    </source>
</reference>
<dbReference type="InterPro" id="IPR020568">
    <property type="entry name" value="Ribosomal_Su5_D2-typ_SF"/>
</dbReference>
<evidence type="ECO:0000256" key="8">
    <source>
        <dbReference type="ARBA" id="ARBA00032660"/>
    </source>
</evidence>
<evidence type="ECO:0000256" key="3">
    <source>
        <dbReference type="ARBA" id="ARBA00006678"/>
    </source>
</evidence>
<keyword evidence="7" id="KW-0539">Nucleus</keyword>
<dbReference type="GO" id="GO:0000177">
    <property type="term" value="C:cytoplasmic exosome (RNase complex)"/>
    <property type="evidence" value="ECO:0007669"/>
    <property type="project" value="TreeGrafter"/>
</dbReference>
<dbReference type="Proteomes" id="UP001328107">
    <property type="component" value="Unassembled WGS sequence"/>
</dbReference>
<dbReference type="Pfam" id="PF03725">
    <property type="entry name" value="RNase_PH_C"/>
    <property type="match status" value="1"/>
</dbReference>
<dbReference type="InterPro" id="IPR036345">
    <property type="entry name" value="ExoRNase_PH_dom2_sf"/>
</dbReference>
<evidence type="ECO:0000256" key="6">
    <source>
        <dbReference type="ARBA" id="ARBA00022884"/>
    </source>
</evidence>
<accession>A0AAN4ZPJ8</accession>
<dbReference type="GO" id="GO:0034473">
    <property type="term" value="P:U1 snRNA 3'-end processing"/>
    <property type="evidence" value="ECO:0007669"/>
    <property type="project" value="TreeGrafter"/>
</dbReference>
<dbReference type="InterPro" id="IPR033100">
    <property type="entry name" value="Rrp45"/>
</dbReference>
<dbReference type="GO" id="GO:0000467">
    <property type="term" value="P:exonucleolytic trimming to generate mature 3'-end of 5.8S rRNA from tricistronic rRNA transcript (SSU-rRNA, 5.8S rRNA, LSU-rRNA)"/>
    <property type="evidence" value="ECO:0007669"/>
    <property type="project" value="TreeGrafter"/>
</dbReference>
<dbReference type="InterPro" id="IPR015847">
    <property type="entry name" value="ExoRNase_PH_dom2"/>
</dbReference>
<protein>
    <recommendedName>
        <fullName evidence="4">Exosome complex component RRP45</fullName>
    </recommendedName>
    <alternativeName>
        <fullName evidence="8">Exosome component 9</fullName>
    </alternativeName>
</protein>
<dbReference type="InterPro" id="IPR027408">
    <property type="entry name" value="PNPase/RNase_PH_dom_sf"/>
</dbReference>
<dbReference type="PANTHER" id="PTHR11097:SF14">
    <property type="entry name" value="EXOSOME COMPLEX COMPONENT RRP45"/>
    <property type="match status" value="1"/>
</dbReference>
<feature type="domain" description="Exoribonuclease phosphorolytic" evidence="10">
    <location>
        <begin position="187"/>
        <end position="244"/>
    </location>
</feature>
<dbReference type="GO" id="GO:0071038">
    <property type="term" value="P:TRAMP-dependent tRNA surveillance pathway"/>
    <property type="evidence" value="ECO:0007669"/>
    <property type="project" value="TreeGrafter"/>
</dbReference>
<evidence type="ECO:0000256" key="5">
    <source>
        <dbReference type="ARBA" id="ARBA00022490"/>
    </source>
</evidence>
<dbReference type="GO" id="GO:0034476">
    <property type="term" value="P:U5 snRNA 3'-end processing"/>
    <property type="evidence" value="ECO:0007669"/>
    <property type="project" value="TreeGrafter"/>
</dbReference>
<dbReference type="GO" id="GO:0071035">
    <property type="term" value="P:nuclear polyadenylation-dependent rRNA catabolic process"/>
    <property type="evidence" value="ECO:0007669"/>
    <property type="project" value="TreeGrafter"/>
</dbReference>
<keyword evidence="5" id="KW-0963">Cytoplasm</keyword>
<proteinExistence type="inferred from homology"/>
<dbReference type="SUPFAM" id="SSF55666">
    <property type="entry name" value="Ribonuclease PH domain 2-like"/>
    <property type="match status" value="1"/>
</dbReference>
<keyword evidence="6" id="KW-0694">RNA-binding</keyword>
<evidence type="ECO:0000313" key="12">
    <source>
        <dbReference type="Proteomes" id="UP001328107"/>
    </source>
</evidence>
<evidence type="ECO:0000256" key="7">
    <source>
        <dbReference type="ARBA" id="ARBA00023242"/>
    </source>
</evidence>
<dbReference type="Gene3D" id="3.30.230.70">
    <property type="entry name" value="GHMP Kinase, N-terminal domain"/>
    <property type="match status" value="1"/>
</dbReference>
<comment type="subcellular location">
    <subcellularLocation>
        <location evidence="2">Cytoplasm</location>
    </subcellularLocation>
    <subcellularLocation>
        <location evidence="1">Nucleus</location>
    </subcellularLocation>
</comment>
<dbReference type="GO" id="GO:0034475">
    <property type="term" value="P:U4 snRNA 3'-end processing"/>
    <property type="evidence" value="ECO:0007669"/>
    <property type="project" value="TreeGrafter"/>
</dbReference>
<dbReference type="GO" id="GO:0071028">
    <property type="term" value="P:nuclear mRNA surveillance"/>
    <property type="evidence" value="ECO:0007669"/>
    <property type="project" value="TreeGrafter"/>
</dbReference>
<feature type="non-terminal residue" evidence="11">
    <location>
        <position position="1"/>
    </location>
</feature>
<comment type="caution">
    <text evidence="11">The sequence shown here is derived from an EMBL/GenBank/DDBJ whole genome shotgun (WGS) entry which is preliminary data.</text>
</comment>
<dbReference type="GO" id="GO:0016075">
    <property type="term" value="P:rRNA catabolic process"/>
    <property type="evidence" value="ECO:0007669"/>
    <property type="project" value="TreeGrafter"/>
</dbReference>
<dbReference type="GO" id="GO:0035925">
    <property type="term" value="F:mRNA 3'-UTR AU-rich region binding"/>
    <property type="evidence" value="ECO:0007669"/>
    <property type="project" value="TreeGrafter"/>
</dbReference>
<organism evidence="11 12">
    <name type="scientific">Pristionchus mayeri</name>
    <dbReference type="NCBI Taxonomy" id="1317129"/>
    <lineage>
        <taxon>Eukaryota</taxon>
        <taxon>Metazoa</taxon>
        <taxon>Ecdysozoa</taxon>
        <taxon>Nematoda</taxon>
        <taxon>Chromadorea</taxon>
        <taxon>Rhabditida</taxon>
        <taxon>Rhabditina</taxon>
        <taxon>Diplogasteromorpha</taxon>
        <taxon>Diplogasteroidea</taxon>
        <taxon>Neodiplogasteridae</taxon>
        <taxon>Pristionchus</taxon>
    </lineage>
</organism>
<dbReference type="PANTHER" id="PTHR11097">
    <property type="entry name" value="EXOSOME COMPLEX EXONUCLEASE RIBOSOMAL RNA PROCESSING PROTEIN"/>
    <property type="match status" value="1"/>
</dbReference>
<dbReference type="CDD" id="cd11368">
    <property type="entry name" value="RNase_PH_RRP45"/>
    <property type="match status" value="1"/>
</dbReference>
<dbReference type="InterPro" id="IPR001247">
    <property type="entry name" value="ExoRNase_PH_dom1"/>
</dbReference>
<dbReference type="EMBL" id="BTRK01000003">
    <property type="protein sequence ID" value="GMR42343.1"/>
    <property type="molecule type" value="Genomic_DNA"/>
</dbReference>
<dbReference type="AlphaFoldDB" id="A0AAN4ZPJ8"/>
<dbReference type="FunFam" id="3.30.230.70:FF:000040">
    <property type="entry name" value="EXOSome (Multiexonuclease complex) component"/>
    <property type="match status" value="1"/>
</dbReference>
<evidence type="ECO:0000256" key="4">
    <source>
        <dbReference type="ARBA" id="ARBA00019572"/>
    </source>
</evidence>
<evidence type="ECO:0000313" key="11">
    <source>
        <dbReference type="EMBL" id="GMR42343.1"/>
    </source>
</evidence>
<evidence type="ECO:0000259" key="10">
    <source>
        <dbReference type="Pfam" id="PF03725"/>
    </source>
</evidence>
<evidence type="ECO:0000259" key="9">
    <source>
        <dbReference type="Pfam" id="PF01138"/>
    </source>
</evidence>
<dbReference type="Pfam" id="PF01138">
    <property type="entry name" value="RNase_PH"/>
    <property type="match status" value="1"/>
</dbReference>
<dbReference type="InterPro" id="IPR050590">
    <property type="entry name" value="Exosome_comp_Rrp42_subfam"/>
</dbReference>